<dbReference type="InterPro" id="IPR015421">
    <property type="entry name" value="PyrdxlP-dep_Trfase_major"/>
</dbReference>
<comment type="caution">
    <text evidence="7">The sequence shown here is derived from an EMBL/GenBank/DDBJ whole genome shotgun (WGS) entry which is preliminary data.</text>
</comment>
<dbReference type="CDD" id="cd07377">
    <property type="entry name" value="WHTH_GntR"/>
    <property type="match status" value="1"/>
</dbReference>
<dbReference type="PANTHER" id="PTHR46577:SF1">
    <property type="entry name" value="HTH-TYPE TRANSCRIPTIONAL REGULATORY PROTEIN GABR"/>
    <property type="match status" value="1"/>
</dbReference>
<dbReference type="InterPro" id="IPR000524">
    <property type="entry name" value="Tscrpt_reg_HTH_GntR"/>
</dbReference>
<dbReference type="Gene3D" id="3.40.640.10">
    <property type="entry name" value="Type I PLP-dependent aspartate aminotransferase-like (Major domain)"/>
    <property type="match status" value="1"/>
</dbReference>
<evidence type="ECO:0000256" key="2">
    <source>
        <dbReference type="ARBA" id="ARBA00022898"/>
    </source>
</evidence>
<evidence type="ECO:0000313" key="8">
    <source>
        <dbReference type="Proteomes" id="UP000746649"/>
    </source>
</evidence>
<evidence type="ECO:0000256" key="1">
    <source>
        <dbReference type="ARBA" id="ARBA00005384"/>
    </source>
</evidence>
<dbReference type="SMART" id="SM00345">
    <property type="entry name" value="HTH_GNTR"/>
    <property type="match status" value="1"/>
</dbReference>
<dbReference type="PANTHER" id="PTHR46577">
    <property type="entry name" value="HTH-TYPE TRANSCRIPTIONAL REGULATORY PROTEIN GABR"/>
    <property type="match status" value="1"/>
</dbReference>
<sequence length="498" mass="55273">MRALVGDLLLVRLQQEQDEFLHKRLYNALRRAILDGSLPPHSRLPASRDLAGELGISRNTILTTYEQLLAEGYVVSRRGSGTFVAQTTPDTFLTAAAGVENSETAAQASSVSQRGHFLLQHVSASPRQWGAFIPGVPDVNAFPHPLFSKLQARISRRPKPERLSYSCNGGTPELQHALVDYLRVARGVRCQADQILITEGIHQAIDLVTRMLADTGDLAWVEEPSYWGIRHVLAMNDLRITPVPVDASGLAPPDRPDEAPRLIFVTPSHQYPLGAVMSLERRQRLLALARQYGSWIVEDDYDSEFRFSGQPIPALQGLVPDAPVVYIGTFSKTLYPGLRLGYMVLPRPLAHALKSAHAELYRGGHSLIQMALAEFINGGHYSAHIRRMRLLYSRRRAFLTELIERHCGTRALSDFSDNAGLHLILNLPDEVDDVAVAASANAQNILVRPLSRYYLTAQRKQGLLLGFACLTEEQMVPAFTTLLDCLRDNCPQVLLMNA</sequence>
<dbReference type="SUPFAM" id="SSF53383">
    <property type="entry name" value="PLP-dependent transferases"/>
    <property type="match status" value="1"/>
</dbReference>
<reference evidence="7 8" key="1">
    <citation type="submission" date="2020-11" db="EMBL/GenBank/DDBJ databases">
        <title>Enhanced detection system for hospital associated transmission using whole genome sequencing surveillance.</title>
        <authorList>
            <person name="Harrison L.H."/>
            <person name="Van Tyne D."/>
            <person name="Marsh J.W."/>
            <person name="Griffith M.P."/>
            <person name="Snyder D.J."/>
            <person name="Cooper V.S."/>
            <person name="Mustapha M."/>
        </authorList>
    </citation>
    <scope>NUCLEOTIDE SEQUENCE [LARGE SCALE GENOMIC DNA]</scope>
    <source>
        <strain evidence="7 8">CB00117</strain>
    </source>
</reference>
<name>A0ABS0ZV10_9ENTR</name>
<accession>A0ABS0ZV10</accession>
<evidence type="ECO:0000256" key="4">
    <source>
        <dbReference type="ARBA" id="ARBA00023125"/>
    </source>
</evidence>
<dbReference type="InterPro" id="IPR015424">
    <property type="entry name" value="PyrdxlP-dep_Trfase"/>
</dbReference>
<evidence type="ECO:0000259" key="6">
    <source>
        <dbReference type="PROSITE" id="PS50949"/>
    </source>
</evidence>
<keyword evidence="3" id="KW-0805">Transcription regulation</keyword>
<keyword evidence="5" id="KW-0804">Transcription</keyword>
<feature type="domain" description="HTH gntR-type" evidence="6">
    <location>
        <begin position="19"/>
        <end position="87"/>
    </location>
</feature>
<dbReference type="GO" id="GO:0008483">
    <property type="term" value="F:transaminase activity"/>
    <property type="evidence" value="ECO:0007669"/>
    <property type="project" value="UniProtKB-KW"/>
</dbReference>
<dbReference type="Gene3D" id="1.10.10.10">
    <property type="entry name" value="Winged helix-like DNA-binding domain superfamily/Winged helix DNA-binding domain"/>
    <property type="match status" value="1"/>
</dbReference>
<organism evidence="7 8">
    <name type="scientific">Citrobacter sedlakii</name>
    <dbReference type="NCBI Taxonomy" id="67826"/>
    <lineage>
        <taxon>Bacteria</taxon>
        <taxon>Pseudomonadati</taxon>
        <taxon>Pseudomonadota</taxon>
        <taxon>Gammaproteobacteria</taxon>
        <taxon>Enterobacterales</taxon>
        <taxon>Enterobacteriaceae</taxon>
        <taxon>Citrobacter</taxon>
        <taxon>Citrobacter freundii complex</taxon>
    </lineage>
</organism>
<evidence type="ECO:0000256" key="3">
    <source>
        <dbReference type="ARBA" id="ARBA00023015"/>
    </source>
</evidence>
<dbReference type="InterPro" id="IPR004839">
    <property type="entry name" value="Aminotransferase_I/II_large"/>
</dbReference>
<dbReference type="PROSITE" id="PS50949">
    <property type="entry name" value="HTH_GNTR"/>
    <property type="match status" value="1"/>
</dbReference>
<keyword evidence="2" id="KW-0663">Pyridoxal phosphate</keyword>
<keyword evidence="8" id="KW-1185">Reference proteome</keyword>
<proteinExistence type="inferred from homology"/>
<dbReference type="SUPFAM" id="SSF46785">
    <property type="entry name" value="Winged helix' DNA-binding domain"/>
    <property type="match status" value="1"/>
</dbReference>
<dbReference type="Pfam" id="PF00392">
    <property type="entry name" value="GntR"/>
    <property type="match status" value="1"/>
</dbReference>
<dbReference type="InterPro" id="IPR036390">
    <property type="entry name" value="WH_DNA-bd_sf"/>
</dbReference>
<keyword evidence="4" id="KW-0238">DNA-binding</keyword>
<dbReference type="Proteomes" id="UP000746649">
    <property type="component" value="Unassembled WGS sequence"/>
</dbReference>
<dbReference type="Pfam" id="PF00155">
    <property type="entry name" value="Aminotran_1_2"/>
    <property type="match status" value="1"/>
</dbReference>
<keyword evidence="7" id="KW-0808">Transferase</keyword>
<protein>
    <submittedName>
        <fullName evidence="7">PLP-dependent aminotransferase family protein</fullName>
    </submittedName>
</protein>
<evidence type="ECO:0000256" key="5">
    <source>
        <dbReference type="ARBA" id="ARBA00023163"/>
    </source>
</evidence>
<comment type="similarity">
    <text evidence="1">In the C-terminal section; belongs to the class-I pyridoxal-phosphate-dependent aminotransferase family.</text>
</comment>
<keyword evidence="7" id="KW-0032">Aminotransferase</keyword>
<evidence type="ECO:0000313" key="7">
    <source>
        <dbReference type="EMBL" id="MBJ8382229.1"/>
    </source>
</evidence>
<dbReference type="InterPro" id="IPR051446">
    <property type="entry name" value="HTH_trans_reg/aminotransferase"/>
</dbReference>
<dbReference type="EMBL" id="JADWND010000006">
    <property type="protein sequence ID" value="MBJ8382229.1"/>
    <property type="molecule type" value="Genomic_DNA"/>
</dbReference>
<dbReference type="InterPro" id="IPR036388">
    <property type="entry name" value="WH-like_DNA-bd_sf"/>
</dbReference>
<dbReference type="CDD" id="cd00609">
    <property type="entry name" value="AAT_like"/>
    <property type="match status" value="1"/>
</dbReference>
<gene>
    <name evidence="7" type="ORF">I6M88_14795</name>
</gene>
<dbReference type="PRINTS" id="PR00035">
    <property type="entry name" value="HTHGNTR"/>
</dbReference>
<dbReference type="RefSeq" id="WP_200035588.1">
    <property type="nucleotide sequence ID" value="NZ_CBCYHD010000004.1"/>
</dbReference>